<dbReference type="Gene3D" id="3.30.70.1230">
    <property type="entry name" value="Nucleotide cyclase"/>
    <property type="match status" value="1"/>
</dbReference>
<dbReference type="InterPro" id="IPR029787">
    <property type="entry name" value="Nucleotide_cyclase"/>
</dbReference>
<dbReference type="SUPFAM" id="SSF55073">
    <property type="entry name" value="Nucleotide cyclase"/>
    <property type="match status" value="1"/>
</dbReference>
<evidence type="ECO:0000259" key="2">
    <source>
        <dbReference type="PROSITE" id="PS50125"/>
    </source>
</evidence>
<dbReference type="Pfam" id="PF13181">
    <property type="entry name" value="TPR_8"/>
    <property type="match status" value="1"/>
</dbReference>
<dbReference type="InterPro" id="IPR011990">
    <property type="entry name" value="TPR-like_helical_dom_sf"/>
</dbReference>
<keyword evidence="1" id="KW-1133">Transmembrane helix</keyword>
<proteinExistence type="predicted"/>
<dbReference type="SUPFAM" id="SSF48452">
    <property type="entry name" value="TPR-like"/>
    <property type="match status" value="1"/>
</dbReference>
<dbReference type="GO" id="GO:0009190">
    <property type="term" value="P:cyclic nucleotide biosynthetic process"/>
    <property type="evidence" value="ECO:0007669"/>
    <property type="project" value="InterPro"/>
</dbReference>
<dbReference type="GO" id="GO:0035556">
    <property type="term" value="P:intracellular signal transduction"/>
    <property type="evidence" value="ECO:0007669"/>
    <property type="project" value="InterPro"/>
</dbReference>
<sequence length="529" mass="59803">EFRIGINMGDVVKKSGNLLGDGVNIAARLEALSQPNGITISKSIFDLVSNKTKLIFNDLGVQKVKQNEFHAFDVLLDHSKKRKLKSKNKSSMPIIGATAVLLILGLFGIFYFSTDSHENKIKSNAKVLTSDKPSVLVMPFENQTGNKDNDFIGMGITSNIISTLTHNDQLLIPSGNTGKFIQEKNLMDEEIKVKYGIQYILRGDVQGGQGKFRVTVQLSDLSINETVWSEIYDFNKNKDIFEIQDKLGLSILKQLQIKFKSGGFAYNIISRNPEVYKKHIYADSAFKTKTIEGTNKAEKLWREAIKLEPENTRLPFMIGLIHWRKVTLGISKDSKADMKIAYDYAINTIQKNESWSSPHTLAGLIELFSGKHDVACSRIPKLIELSKTASDIATANLVIHSCGDLVAAITNYERVFAINPHYTSWINYMYAHALIENKDYEKAKDFCKEKLKKKHNWSGVDQTLYLLLAYIYQKEGDKKLAVEMFNKQREIDGKGKTAQKIHKEFISKRDKTYLNDIIATLKPFGLPDK</sequence>
<evidence type="ECO:0000256" key="1">
    <source>
        <dbReference type="SAM" id="Phobius"/>
    </source>
</evidence>
<dbReference type="EMBL" id="UINC01040469">
    <property type="protein sequence ID" value="SVB40387.1"/>
    <property type="molecule type" value="Genomic_DNA"/>
</dbReference>
<gene>
    <name evidence="3" type="ORF">METZ01_LOCUS193241</name>
</gene>
<accession>A0A382DS12</accession>
<keyword evidence="1" id="KW-0472">Membrane</keyword>
<evidence type="ECO:0000313" key="3">
    <source>
        <dbReference type="EMBL" id="SVB40387.1"/>
    </source>
</evidence>
<reference evidence="3" key="1">
    <citation type="submission" date="2018-05" db="EMBL/GenBank/DDBJ databases">
        <authorList>
            <person name="Lanie J.A."/>
            <person name="Ng W.-L."/>
            <person name="Kazmierczak K.M."/>
            <person name="Andrzejewski T.M."/>
            <person name="Davidsen T.M."/>
            <person name="Wayne K.J."/>
            <person name="Tettelin H."/>
            <person name="Glass J.I."/>
            <person name="Rusch D."/>
            <person name="Podicherti R."/>
            <person name="Tsui H.-C.T."/>
            <person name="Winkler M.E."/>
        </authorList>
    </citation>
    <scope>NUCLEOTIDE SEQUENCE</scope>
</reference>
<dbReference type="InterPro" id="IPR019734">
    <property type="entry name" value="TPR_rpt"/>
</dbReference>
<dbReference type="AlphaFoldDB" id="A0A382DS12"/>
<organism evidence="3">
    <name type="scientific">marine metagenome</name>
    <dbReference type="NCBI Taxonomy" id="408172"/>
    <lineage>
        <taxon>unclassified sequences</taxon>
        <taxon>metagenomes</taxon>
        <taxon>ecological metagenomes</taxon>
    </lineage>
</organism>
<dbReference type="PROSITE" id="PS50125">
    <property type="entry name" value="GUANYLATE_CYCLASE_2"/>
    <property type="match status" value="1"/>
</dbReference>
<keyword evidence="1" id="KW-0812">Transmembrane</keyword>
<feature type="transmembrane region" description="Helical" evidence="1">
    <location>
        <begin position="90"/>
        <end position="112"/>
    </location>
</feature>
<dbReference type="Gene3D" id="1.25.40.10">
    <property type="entry name" value="Tetratricopeptide repeat domain"/>
    <property type="match status" value="1"/>
</dbReference>
<name>A0A382DS12_9ZZZZ</name>
<feature type="non-terminal residue" evidence="3">
    <location>
        <position position="1"/>
    </location>
</feature>
<feature type="domain" description="Guanylate cyclase" evidence="2">
    <location>
        <begin position="1"/>
        <end position="30"/>
    </location>
</feature>
<protein>
    <recommendedName>
        <fullName evidence="2">Guanylate cyclase domain-containing protein</fullName>
    </recommendedName>
</protein>
<dbReference type="InterPro" id="IPR001054">
    <property type="entry name" value="A/G_cyclase"/>
</dbReference>